<name>A0A286DK60_9ACTN</name>
<dbReference type="Pfam" id="PF13385">
    <property type="entry name" value="Laminin_G_3"/>
    <property type="match status" value="1"/>
</dbReference>
<dbReference type="Gene3D" id="2.130.10.10">
    <property type="entry name" value="YVTN repeat-like/Quinoprotein amine dehydrogenase"/>
    <property type="match status" value="1"/>
</dbReference>
<dbReference type="Pfam" id="PF24517">
    <property type="entry name" value="CBM96"/>
    <property type="match status" value="1"/>
</dbReference>
<dbReference type="CDD" id="cd00063">
    <property type="entry name" value="FN3"/>
    <property type="match status" value="1"/>
</dbReference>
<keyword evidence="7" id="KW-0624">Polysaccharide degradation</keyword>
<dbReference type="SUPFAM" id="SSF50998">
    <property type="entry name" value="Quinoprotein alcohol dehydrogenase-like"/>
    <property type="match status" value="1"/>
</dbReference>
<keyword evidence="10" id="KW-0430">Lectin</keyword>
<feature type="region of interest" description="Disordered" evidence="8">
    <location>
        <begin position="580"/>
        <end position="607"/>
    </location>
</feature>
<dbReference type="GO" id="GO:0042995">
    <property type="term" value="C:cell projection"/>
    <property type="evidence" value="ECO:0007669"/>
    <property type="project" value="UniProtKB-SubCell"/>
</dbReference>
<evidence type="ECO:0000256" key="3">
    <source>
        <dbReference type="ARBA" id="ARBA00022525"/>
    </source>
</evidence>
<dbReference type="AlphaFoldDB" id="A0A286DK60"/>
<dbReference type="Proteomes" id="UP000219072">
    <property type="component" value="Unassembled WGS sequence"/>
</dbReference>
<dbReference type="InterPro" id="IPR015943">
    <property type="entry name" value="WD40/YVTN_repeat-like_dom_sf"/>
</dbReference>
<gene>
    <name evidence="10" type="ORF">SAMN06297387_101423</name>
</gene>
<keyword evidence="6" id="KW-0326">Glycosidase</keyword>
<evidence type="ECO:0000313" key="11">
    <source>
        <dbReference type="Proteomes" id="UP000219072"/>
    </source>
</evidence>
<dbReference type="InterPro" id="IPR011047">
    <property type="entry name" value="Quinoprotein_ADH-like_sf"/>
</dbReference>
<dbReference type="Gene3D" id="2.60.120.200">
    <property type="match status" value="1"/>
</dbReference>
<dbReference type="PROSITE" id="PS50853">
    <property type="entry name" value="FN3"/>
    <property type="match status" value="1"/>
</dbReference>
<keyword evidence="5" id="KW-0966">Cell projection</keyword>
<evidence type="ECO:0000256" key="6">
    <source>
        <dbReference type="ARBA" id="ARBA00023295"/>
    </source>
</evidence>
<accession>A0A286DK60</accession>
<keyword evidence="3" id="KW-0964">Secreted</keyword>
<dbReference type="GO" id="GO:0016798">
    <property type="term" value="F:hydrolase activity, acting on glycosyl bonds"/>
    <property type="evidence" value="ECO:0007669"/>
    <property type="project" value="UniProtKB-KW"/>
</dbReference>
<evidence type="ECO:0000256" key="2">
    <source>
        <dbReference type="ARBA" id="ARBA00004613"/>
    </source>
</evidence>
<dbReference type="InterPro" id="IPR013783">
    <property type="entry name" value="Ig-like_fold"/>
</dbReference>
<feature type="compositionally biased region" description="Gly residues" evidence="8">
    <location>
        <begin position="587"/>
        <end position="597"/>
    </location>
</feature>
<dbReference type="RefSeq" id="WP_097229166.1">
    <property type="nucleotide sequence ID" value="NZ_OCNE01000001.1"/>
</dbReference>
<sequence>MRLRGLGGGWSRLTSRSRPSRVAWFARTTRPRGGPARHARRRSRRAVGLAAVLALGAGLLGQGAVSGGAGAVTPPVTMTAEDLPTWQTNGIVHALAEADGVVYAGGSFSTVRPPGAEPGTDERDAVNFVALDAATGEPVAECELAFTVGSGSASVRALAVSPDGSTLYAGGTFGTVAGAGASSVAAFELPGCARKPFPVAANGIVRALEATDDTVYIGGDFGQLSGQPRAKFGAVDTEGRVLDWRADADEAGKAIAVTPDGERVIVGGDFFTVNGADSHALAVVEADSGALVRAYPEGFIDTRSTVQDLEVDATGFYTANEGTGAFDGRIALDLDTLDERWRDTCLGATQAVAVHEEVLYSGHHAHDCSSMGEFPNQERYHLFTQAVDDPKLLGWFPNTNDGLGERLGPRVLAVSTDHPSDERDFLWVGGGFTTVNGQPQWGLTRFTTEPDTGSPTVPETAVASTEEGVVELSWRASLDLDDSLLTYRVYRDGASTPLHTQDAESVPWRRPQLRYTDTDTVPGETHSYRVTATDGAGNVSALSPPVTVTTAGGGQPYVDAVLADDPLLYWRYDEPAHNFASDTSGNDSGGVHRGGPQRGVTPSAVPGPGAAAVGYDGVDDYTYGDVRYGGMSEFTLETWFSTTTTRGGKLIGLGDRTLQPSANRDNNIYLLDDGRVAFGVYDGSYHTVTSREKYNDGEWHQVAASVGPAGMRLYVDGEQVASDTSITASREVDGYWRTGGDSLKSWPGRPTSDFYEGRLDETAVYAPQLPASRIAAHYEAASVPTDTVSQLAPVADTYVNGAAVSANYGTHQQLAVRGTSAYESYLAFELPEAPAGTVLKDAALRVRVSDDAAAGSTDDFAVRSLVEEWSETETTYADRPEWAEEPLGTLAAPEAPGGSYTARLETAEIADALGGELGLALTGDGTDSLWLRAREAGQAAARPQLLLTFGAP</sequence>
<dbReference type="CDD" id="cd00110">
    <property type="entry name" value="LamG"/>
    <property type="match status" value="1"/>
</dbReference>
<dbReference type="InterPro" id="IPR036116">
    <property type="entry name" value="FN3_sf"/>
</dbReference>
<evidence type="ECO:0000256" key="5">
    <source>
        <dbReference type="ARBA" id="ARBA00023273"/>
    </source>
</evidence>
<evidence type="ECO:0000256" key="4">
    <source>
        <dbReference type="ARBA" id="ARBA00022729"/>
    </source>
</evidence>
<dbReference type="NCBIfam" id="NF033679">
    <property type="entry name" value="DNRLRE_dom"/>
    <property type="match status" value="1"/>
</dbReference>
<dbReference type="SUPFAM" id="SSF49265">
    <property type="entry name" value="Fibronectin type III"/>
    <property type="match status" value="1"/>
</dbReference>
<evidence type="ECO:0000256" key="8">
    <source>
        <dbReference type="SAM" id="MobiDB-lite"/>
    </source>
</evidence>
<protein>
    <submittedName>
        <fullName evidence="10">Concanavalin A-like lectin/glucanases superfamily protein</fullName>
    </submittedName>
</protein>
<reference evidence="10 11" key="1">
    <citation type="submission" date="2017-09" db="EMBL/GenBank/DDBJ databases">
        <authorList>
            <person name="Ehlers B."/>
            <person name="Leendertz F.H."/>
        </authorList>
    </citation>
    <scope>NUCLEOTIDE SEQUENCE [LARGE SCALE GENOMIC DNA]</scope>
    <source>
        <strain evidence="10 11">CGMCC 4.7095</strain>
    </source>
</reference>
<dbReference type="GO" id="GO:0000272">
    <property type="term" value="P:polysaccharide catabolic process"/>
    <property type="evidence" value="ECO:0007669"/>
    <property type="project" value="UniProtKB-KW"/>
</dbReference>
<organism evidence="10 11">
    <name type="scientific">Streptomyces zhaozhouensis</name>
    <dbReference type="NCBI Taxonomy" id="1300267"/>
    <lineage>
        <taxon>Bacteria</taxon>
        <taxon>Bacillati</taxon>
        <taxon>Actinomycetota</taxon>
        <taxon>Actinomycetes</taxon>
        <taxon>Kitasatosporales</taxon>
        <taxon>Streptomycetaceae</taxon>
        <taxon>Streptomyces</taxon>
    </lineage>
</organism>
<dbReference type="OrthoDB" id="9802683at2"/>
<dbReference type="InterPro" id="IPR003961">
    <property type="entry name" value="FN3_dom"/>
</dbReference>
<dbReference type="GO" id="GO:0005576">
    <property type="term" value="C:extracellular region"/>
    <property type="evidence" value="ECO:0007669"/>
    <property type="project" value="UniProtKB-SubCell"/>
</dbReference>
<dbReference type="InterPro" id="IPR013320">
    <property type="entry name" value="ConA-like_dom_sf"/>
</dbReference>
<dbReference type="InterPro" id="IPR055372">
    <property type="entry name" value="CBM96"/>
</dbReference>
<dbReference type="EMBL" id="OCNE01000001">
    <property type="protein sequence ID" value="SOD58983.1"/>
    <property type="molecule type" value="Genomic_DNA"/>
</dbReference>
<evidence type="ECO:0000259" key="9">
    <source>
        <dbReference type="PROSITE" id="PS50853"/>
    </source>
</evidence>
<evidence type="ECO:0000313" key="10">
    <source>
        <dbReference type="EMBL" id="SOD58983.1"/>
    </source>
</evidence>
<evidence type="ECO:0000256" key="1">
    <source>
        <dbReference type="ARBA" id="ARBA00004316"/>
    </source>
</evidence>
<dbReference type="GO" id="GO:0030246">
    <property type="term" value="F:carbohydrate binding"/>
    <property type="evidence" value="ECO:0007669"/>
    <property type="project" value="UniProtKB-KW"/>
</dbReference>
<dbReference type="InterPro" id="IPR001791">
    <property type="entry name" value="Laminin_G"/>
</dbReference>
<keyword evidence="4" id="KW-0732">Signal</keyword>
<keyword evidence="7" id="KW-0119">Carbohydrate metabolism</keyword>
<dbReference type="SUPFAM" id="SSF49899">
    <property type="entry name" value="Concanavalin A-like lectins/glucanases"/>
    <property type="match status" value="1"/>
</dbReference>
<keyword evidence="6" id="KW-0378">Hydrolase</keyword>
<comment type="subcellular location">
    <subcellularLocation>
        <location evidence="1">Cell projection</location>
    </subcellularLocation>
    <subcellularLocation>
        <location evidence="2">Secreted</location>
    </subcellularLocation>
</comment>
<feature type="domain" description="Fibronectin type-III" evidence="9">
    <location>
        <begin position="454"/>
        <end position="553"/>
    </location>
</feature>
<evidence type="ECO:0000256" key="7">
    <source>
        <dbReference type="ARBA" id="ARBA00023326"/>
    </source>
</evidence>
<dbReference type="Gene3D" id="2.60.40.10">
    <property type="entry name" value="Immunoglobulins"/>
    <property type="match status" value="1"/>
</dbReference>
<keyword evidence="11" id="KW-1185">Reference proteome</keyword>
<proteinExistence type="predicted"/>